<gene>
    <name evidence="1" type="ORF">JKP34_02005</name>
</gene>
<reference evidence="1" key="1">
    <citation type="submission" date="2021-01" db="EMBL/GenBank/DDBJ databases">
        <title>Marivirga sp. nov., isolated from intertidal surface sediments.</title>
        <authorList>
            <person name="Zhang M."/>
        </authorList>
    </citation>
    <scope>NUCLEOTIDE SEQUENCE</scope>
    <source>
        <strain evidence="1">SM1354</strain>
    </source>
</reference>
<protein>
    <recommendedName>
        <fullName evidence="3">Cell wall-active antibiotics response LiaF-like C-terminal domain-containing protein</fullName>
    </recommendedName>
</protein>
<proteinExistence type="predicted"/>
<dbReference type="Proteomes" id="UP000642920">
    <property type="component" value="Unassembled WGS sequence"/>
</dbReference>
<organism evidence="1 2">
    <name type="scientific">Marivirga atlantica</name>
    <dbReference type="NCBI Taxonomy" id="1548457"/>
    <lineage>
        <taxon>Bacteria</taxon>
        <taxon>Pseudomonadati</taxon>
        <taxon>Bacteroidota</taxon>
        <taxon>Cytophagia</taxon>
        <taxon>Cytophagales</taxon>
        <taxon>Marivirgaceae</taxon>
        <taxon>Marivirga</taxon>
    </lineage>
</organism>
<dbReference type="RefSeq" id="WP_201917177.1">
    <property type="nucleotide sequence ID" value="NZ_JAERQG010000001.1"/>
</dbReference>
<evidence type="ECO:0000313" key="1">
    <source>
        <dbReference type="EMBL" id="MBL0764006.1"/>
    </source>
</evidence>
<dbReference type="AlphaFoldDB" id="A0A937A7X7"/>
<accession>A0A937A7X7</accession>
<evidence type="ECO:0000313" key="2">
    <source>
        <dbReference type="Proteomes" id="UP000642920"/>
    </source>
</evidence>
<dbReference type="EMBL" id="JAERQG010000001">
    <property type="protein sequence ID" value="MBL0764006.1"/>
    <property type="molecule type" value="Genomic_DNA"/>
</dbReference>
<name>A0A937A7X7_9BACT</name>
<keyword evidence="2" id="KW-1185">Reference proteome</keyword>
<evidence type="ECO:0008006" key="3">
    <source>
        <dbReference type="Google" id="ProtNLM"/>
    </source>
</evidence>
<sequence length="297" mass="32145">MIQKYAYLFLSLGISTSGICQELHKHFEASKSSADKVSLNITTKAGKSFINAVESDKPVVVFGGNENDFASSTFKIESEGKTQSIQAKLACKEHAGDNFTEAIASNIFGGSKADNDLWQVNLSEDISFNLDLNYLVGSSQIDLSNLSIERLKIKSGSADVFVKYSNQQANAVAMDTFFIKVNMGTIDVEDLDLASAKEIIAEVGFGSINLDCGNHWKMNSHINASVGAGSMVITLPKNDVPVLVKLNDSPLCHVKMGKSFQKVGHNAYGNDAYRNDKTNSIEFSLDVGMGSISFVDK</sequence>
<comment type="caution">
    <text evidence="1">The sequence shown here is derived from an EMBL/GenBank/DDBJ whole genome shotgun (WGS) entry which is preliminary data.</text>
</comment>